<dbReference type="EMBL" id="JACRYL010000021">
    <property type="protein sequence ID" value="MBC6112481.1"/>
    <property type="molecule type" value="Genomic_DNA"/>
</dbReference>
<dbReference type="Pfam" id="PF12771">
    <property type="entry name" value="SusD-like_2"/>
    <property type="match status" value="1"/>
</dbReference>
<evidence type="ECO:0000256" key="1">
    <source>
        <dbReference type="SAM" id="SignalP"/>
    </source>
</evidence>
<name>A0ABR7KWJ4_9SPHI</name>
<dbReference type="SUPFAM" id="SSF48452">
    <property type="entry name" value="TPR-like"/>
    <property type="match status" value="1"/>
</dbReference>
<dbReference type="InterPro" id="IPR041662">
    <property type="entry name" value="SusD-like_2"/>
</dbReference>
<keyword evidence="3" id="KW-1185">Reference proteome</keyword>
<dbReference type="PROSITE" id="PS51257">
    <property type="entry name" value="PROKAR_LIPOPROTEIN"/>
    <property type="match status" value="1"/>
</dbReference>
<comment type="caution">
    <text evidence="2">The sequence shown here is derived from an EMBL/GenBank/DDBJ whole genome shotgun (WGS) entry which is preliminary data.</text>
</comment>
<evidence type="ECO:0000313" key="3">
    <source>
        <dbReference type="Proteomes" id="UP000652755"/>
    </source>
</evidence>
<evidence type="ECO:0000313" key="2">
    <source>
        <dbReference type="EMBL" id="MBC6112481.1"/>
    </source>
</evidence>
<reference evidence="2 3" key="1">
    <citation type="submission" date="2020-08" db="EMBL/GenBank/DDBJ databases">
        <authorList>
            <person name="Sun Q."/>
            <person name="Inoue M."/>
        </authorList>
    </citation>
    <scope>NUCLEOTIDE SEQUENCE [LARGE SCALE GENOMIC DNA]</scope>
    <source>
        <strain evidence="2 3">CCM 8938</strain>
    </source>
</reference>
<feature type="signal peptide" evidence="1">
    <location>
        <begin position="1"/>
        <end position="21"/>
    </location>
</feature>
<dbReference type="Proteomes" id="UP000652755">
    <property type="component" value="Unassembled WGS sequence"/>
</dbReference>
<accession>A0ABR7KWJ4</accession>
<gene>
    <name evidence="2" type="ORF">H7U22_18820</name>
</gene>
<sequence length="534" mass="59259">MKNINKMVLIFFMTVAFTACKKELNEANINPNNPETVDPEFLLNTSVLNTINLFGGAMRRETLSHYSNYVSVGGGQLPRYYTFAATINGYWTSAYVGCLQPLHQIQLKYAGDPIYNNRVAIAKIMESYIYSNLVAIWGPIPKSAALTGDPYAAYQSEEEIYIALLNDLKSAANSINLSGDTYKASADAVYAGDLNKWRKFAHTLRLRLAVRISGVAESKTREVVADVLSNEANTIASQTETAKTNWGTTSSNWSYLYQYNILQAAANAASLNVISESLVQHMLPYNDPRLAIYAKPASQGPYKGQFYGQPKTTSLPPGLSLPNNPHASLGQMDYSMIGDYFTRPDAEYVFLSYEESCFLKAEVALKGWGAGKTAEQYYNEGVTASLSKYNLPQQSITNYLNQPGIKFNTVVDVTGREKNFQDYLGITSSAITTINPFRQIVMQTWIAGFYNAMDAWTLIRRSQVLEFPPHFNPDGGEGGSLGYAYIPQRLNYPGIEYQVNTAELNKAVVKLGGVDALQTKLWFALPTLKNPFLK</sequence>
<dbReference type="InterPro" id="IPR011990">
    <property type="entry name" value="TPR-like_helical_dom_sf"/>
</dbReference>
<protein>
    <submittedName>
        <fullName evidence="2">SusD/RagB family nutrient-binding outer membrane lipoprotein</fullName>
    </submittedName>
</protein>
<proteinExistence type="predicted"/>
<feature type="chain" id="PRO_5047406688" evidence="1">
    <location>
        <begin position="22"/>
        <end position="534"/>
    </location>
</feature>
<dbReference type="Gene3D" id="1.25.40.390">
    <property type="match status" value="1"/>
</dbReference>
<keyword evidence="2" id="KW-0449">Lipoprotein</keyword>
<dbReference type="RefSeq" id="WP_187072903.1">
    <property type="nucleotide sequence ID" value="NZ_JACRYL010000021.1"/>
</dbReference>
<organism evidence="2 3">
    <name type="scientific">Pedobacter fastidiosus</name>
    <dbReference type="NCBI Taxonomy" id="2765361"/>
    <lineage>
        <taxon>Bacteria</taxon>
        <taxon>Pseudomonadati</taxon>
        <taxon>Bacteroidota</taxon>
        <taxon>Sphingobacteriia</taxon>
        <taxon>Sphingobacteriales</taxon>
        <taxon>Sphingobacteriaceae</taxon>
        <taxon>Pedobacter</taxon>
    </lineage>
</organism>
<keyword evidence="1" id="KW-0732">Signal</keyword>